<keyword evidence="2" id="KW-0238">DNA-binding</keyword>
<dbReference type="SUPFAM" id="SSF53822">
    <property type="entry name" value="Periplasmic binding protein-like I"/>
    <property type="match status" value="1"/>
</dbReference>
<comment type="caution">
    <text evidence="5">The sequence shown here is derived from an EMBL/GenBank/DDBJ whole genome shotgun (WGS) entry which is preliminary data.</text>
</comment>
<dbReference type="EMBL" id="QWKX01000035">
    <property type="protein sequence ID" value="RIH76868.1"/>
    <property type="molecule type" value="Genomic_DNA"/>
</dbReference>
<evidence type="ECO:0000313" key="6">
    <source>
        <dbReference type="Proteomes" id="UP000266089"/>
    </source>
</evidence>
<dbReference type="InterPro" id="IPR000843">
    <property type="entry name" value="HTH_LacI"/>
</dbReference>
<evidence type="ECO:0000256" key="2">
    <source>
        <dbReference type="ARBA" id="ARBA00023125"/>
    </source>
</evidence>
<dbReference type="RefSeq" id="WP_027888467.1">
    <property type="nucleotide sequence ID" value="NZ_JBHSXZ010000031.1"/>
</dbReference>
<dbReference type="InterPro" id="IPR046335">
    <property type="entry name" value="LacI/GalR-like_sensor"/>
</dbReference>
<dbReference type="InterPro" id="IPR010982">
    <property type="entry name" value="Lambda_DNA-bd_dom_sf"/>
</dbReference>
<dbReference type="PROSITE" id="PS50932">
    <property type="entry name" value="HTH_LACI_2"/>
    <property type="match status" value="1"/>
</dbReference>
<dbReference type="Pfam" id="PF00356">
    <property type="entry name" value="LacI"/>
    <property type="match status" value="1"/>
</dbReference>
<organism evidence="5 6">
    <name type="scientific">Meiothermus taiwanensis</name>
    <dbReference type="NCBI Taxonomy" id="172827"/>
    <lineage>
        <taxon>Bacteria</taxon>
        <taxon>Thermotogati</taxon>
        <taxon>Deinococcota</taxon>
        <taxon>Deinococci</taxon>
        <taxon>Thermales</taxon>
        <taxon>Thermaceae</taxon>
        <taxon>Meiothermus</taxon>
    </lineage>
</organism>
<dbReference type="AlphaFoldDB" id="A0A399DZP8"/>
<keyword evidence="1" id="KW-0805">Transcription regulation</keyword>
<dbReference type="SMART" id="SM00354">
    <property type="entry name" value="HTH_LACI"/>
    <property type="match status" value="1"/>
</dbReference>
<dbReference type="PROSITE" id="PS00356">
    <property type="entry name" value="HTH_LACI_1"/>
    <property type="match status" value="1"/>
</dbReference>
<evidence type="ECO:0000256" key="3">
    <source>
        <dbReference type="ARBA" id="ARBA00023163"/>
    </source>
</evidence>
<sequence length="326" mass="35528">MNNQQTPTIQDVARLAGVSTGTVSRVLNQRPGVHPETKARVLEVVQRLGYVPMQAARELTGKGDTVGILLAPGVRRYIPYFVLLFERLSEALWQAGLRLEETPTDPAGLPLKPAKGYILLGAHDHDPRLEALAQARTPHVLVGVYPGAFWVAPDDEGGAYAATRHLLELGHREIAHLTGQPQHQAGRERLRGYRRALEAYQVPYRPELVLDGDFSTLTAYRVVRKAWEGGLRFSALFAASDEMAVGALAALEDLGQRVPQDVSLVGYDDLPEVGEQLTTVRQEIAEIARTTARLLKEALAGAAPHGVRVPVRLVVRGTTCLKEVGG</sequence>
<dbReference type="Pfam" id="PF13377">
    <property type="entry name" value="Peripla_BP_3"/>
    <property type="match status" value="1"/>
</dbReference>
<dbReference type="SUPFAM" id="SSF47413">
    <property type="entry name" value="lambda repressor-like DNA-binding domains"/>
    <property type="match status" value="1"/>
</dbReference>
<dbReference type="CDD" id="cd06267">
    <property type="entry name" value="PBP1_LacI_sugar_binding-like"/>
    <property type="match status" value="1"/>
</dbReference>
<dbReference type="Proteomes" id="UP000266089">
    <property type="component" value="Unassembled WGS sequence"/>
</dbReference>
<dbReference type="Gene3D" id="1.10.260.40">
    <property type="entry name" value="lambda repressor-like DNA-binding domains"/>
    <property type="match status" value="1"/>
</dbReference>
<evidence type="ECO:0000256" key="1">
    <source>
        <dbReference type="ARBA" id="ARBA00023015"/>
    </source>
</evidence>
<feature type="domain" description="HTH lacI-type" evidence="4">
    <location>
        <begin position="7"/>
        <end position="61"/>
    </location>
</feature>
<dbReference type="InterPro" id="IPR028082">
    <property type="entry name" value="Peripla_BP_I"/>
</dbReference>
<dbReference type="GO" id="GO:0000976">
    <property type="term" value="F:transcription cis-regulatory region binding"/>
    <property type="evidence" value="ECO:0007669"/>
    <property type="project" value="TreeGrafter"/>
</dbReference>
<keyword evidence="3" id="KW-0804">Transcription</keyword>
<protein>
    <submittedName>
        <fullName evidence="5">Catabolite control protein A</fullName>
    </submittedName>
</protein>
<reference evidence="5 6" key="1">
    <citation type="submission" date="2018-08" db="EMBL/GenBank/DDBJ databases">
        <title>Meiothermus cateniformans JCM 15151 genome sequencing project.</title>
        <authorList>
            <person name="Da Costa M.S."/>
            <person name="Albuquerque L."/>
            <person name="Raposo P."/>
            <person name="Froufe H.J.C."/>
            <person name="Barroso C.S."/>
            <person name="Egas C."/>
        </authorList>
    </citation>
    <scope>NUCLEOTIDE SEQUENCE [LARGE SCALE GENOMIC DNA]</scope>
    <source>
        <strain evidence="5 6">JCM 15151</strain>
    </source>
</reference>
<evidence type="ECO:0000313" key="5">
    <source>
        <dbReference type="EMBL" id="RIH76868.1"/>
    </source>
</evidence>
<accession>A0A399DZP8</accession>
<proteinExistence type="predicted"/>
<name>A0A399DZP8_9DEIN</name>
<evidence type="ECO:0000259" key="4">
    <source>
        <dbReference type="PROSITE" id="PS50932"/>
    </source>
</evidence>
<gene>
    <name evidence="5" type="primary">ccpA_4</name>
    <name evidence="5" type="ORF">Mcate_01589</name>
</gene>
<dbReference type="PANTHER" id="PTHR30146:SF109">
    <property type="entry name" value="HTH-TYPE TRANSCRIPTIONAL REGULATOR GALS"/>
    <property type="match status" value="1"/>
</dbReference>
<dbReference type="GO" id="GO:0003700">
    <property type="term" value="F:DNA-binding transcription factor activity"/>
    <property type="evidence" value="ECO:0007669"/>
    <property type="project" value="TreeGrafter"/>
</dbReference>
<dbReference type="CDD" id="cd01392">
    <property type="entry name" value="HTH_LacI"/>
    <property type="match status" value="1"/>
</dbReference>
<dbReference type="PANTHER" id="PTHR30146">
    <property type="entry name" value="LACI-RELATED TRANSCRIPTIONAL REPRESSOR"/>
    <property type="match status" value="1"/>
</dbReference>
<dbReference type="OrthoDB" id="308642at2"/>
<dbReference type="PRINTS" id="PR00036">
    <property type="entry name" value="HTHLACI"/>
</dbReference>
<dbReference type="Gene3D" id="3.40.50.2300">
    <property type="match status" value="2"/>
</dbReference>